<organism evidence="2 3">
    <name type="scientific">Peribacillus muralis</name>
    <dbReference type="NCBI Taxonomy" id="264697"/>
    <lineage>
        <taxon>Bacteria</taxon>
        <taxon>Bacillati</taxon>
        <taxon>Bacillota</taxon>
        <taxon>Bacilli</taxon>
        <taxon>Bacillales</taxon>
        <taxon>Bacillaceae</taxon>
        <taxon>Peribacillus</taxon>
    </lineage>
</organism>
<proteinExistence type="predicted"/>
<dbReference type="RefSeq" id="WP_064464585.1">
    <property type="nucleotide sequence ID" value="NZ_CP017080.1"/>
</dbReference>
<dbReference type="OrthoDB" id="2942084at2"/>
<feature type="transmembrane region" description="Helical" evidence="1">
    <location>
        <begin position="77"/>
        <end position="93"/>
    </location>
</feature>
<keyword evidence="1" id="KW-0472">Membrane</keyword>
<keyword evidence="3" id="KW-1185">Reference proteome</keyword>
<dbReference type="Proteomes" id="UP000077926">
    <property type="component" value="Chromosome"/>
</dbReference>
<name>A0A1B3XTS2_9BACI</name>
<evidence type="ECO:0000313" key="2">
    <source>
        <dbReference type="EMBL" id="AOH56622.1"/>
    </source>
</evidence>
<evidence type="ECO:0000313" key="3">
    <source>
        <dbReference type="Proteomes" id="UP000077926"/>
    </source>
</evidence>
<gene>
    <name evidence="2" type="ORF">ABE28_019825</name>
</gene>
<reference evidence="2 3" key="1">
    <citation type="submission" date="2016-08" db="EMBL/GenBank/DDBJ databases">
        <title>Complete genome sequence of Bacillus muralis G25-68, a strain with toxicity to nematodes.</title>
        <authorList>
            <person name="Zheng Z."/>
        </authorList>
    </citation>
    <scope>NUCLEOTIDE SEQUENCE [LARGE SCALE GENOMIC DNA]</scope>
    <source>
        <strain evidence="2 3">G25-68</strain>
    </source>
</reference>
<keyword evidence="1" id="KW-1133">Transmembrane helix</keyword>
<dbReference type="AlphaFoldDB" id="A0A1B3XTS2"/>
<protein>
    <recommendedName>
        <fullName evidence="4">DUF3953 domain-containing protein</fullName>
    </recommendedName>
</protein>
<sequence length="94" mass="10906">MSDKLKEVMELFFEKRESTKPFTVITSFLMIAIGLIFILGIMNDFNIKVKHVTLLFGIISIVDGIERFYNKENGRQVLLAVGIGCMWFGTFFFW</sequence>
<keyword evidence="1" id="KW-0812">Transmembrane</keyword>
<dbReference type="KEGG" id="bmur:ABE28_019825"/>
<feature type="transmembrane region" description="Helical" evidence="1">
    <location>
        <begin position="21"/>
        <end position="41"/>
    </location>
</feature>
<evidence type="ECO:0000256" key="1">
    <source>
        <dbReference type="SAM" id="Phobius"/>
    </source>
</evidence>
<dbReference type="EMBL" id="CP017080">
    <property type="protein sequence ID" value="AOH56622.1"/>
    <property type="molecule type" value="Genomic_DNA"/>
</dbReference>
<feature type="transmembrane region" description="Helical" evidence="1">
    <location>
        <begin position="47"/>
        <end position="65"/>
    </location>
</feature>
<evidence type="ECO:0008006" key="4">
    <source>
        <dbReference type="Google" id="ProtNLM"/>
    </source>
</evidence>
<accession>A0A1B3XTS2</accession>
<dbReference type="STRING" id="264697.ABE28_019825"/>